<dbReference type="EMBL" id="JAAOCA010000004">
    <property type="protein sequence ID" value="MBD1597857.1"/>
    <property type="molecule type" value="Genomic_DNA"/>
</dbReference>
<dbReference type="PANTHER" id="PTHR37944:SF1">
    <property type="entry name" value="PORIN B"/>
    <property type="match status" value="1"/>
</dbReference>
<evidence type="ECO:0000313" key="4">
    <source>
        <dbReference type="Proteomes" id="UP000805841"/>
    </source>
</evidence>
<keyword evidence="4" id="KW-1185">Reference proteome</keyword>
<gene>
    <name evidence="3" type="ORF">HAQ05_03885</name>
</gene>
<dbReference type="PANTHER" id="PTHR37944">
    <property type="entry name" value="PORIN B"/>
    <property type="match status" value="1"/>
</dbReference>
<dbReference type="InterPro" id="IPR007049">
    <property type="entry name" value="Carb-sel_porin_OprB"/>
</dbReference>
<dbReference type="InterPro" id="IPR052932">
    <property type="entry name" value="OprB_Porin"/>
</dbReference>
<keyword evidence="2" id="KW-0732">Signal</keyword>
<dbReference type="Gene3D" id="2.40.160.180">
    <property type="entry name" value="Carbohydrate-selective porin OprB"/>
    <property type="match status" value="1"/>
</dbReference>
<evidence type="ECO:0000313" key="3">
    <source>
        <dbReference type="EMBL" id="MBD1597857.1"/>
    </source>
</evidence>
<comment type="caution">
    <text evidence="3">The sequence shown here is derived from an EMBL/GenBank/DDBJ whole genome shotgun (WGS) entry which is preliminary data.</text>
</comment>
<dbReference type="Proteomes" id="UP000805841">
    <property type="component" value="Unassembled WGS sequence"/>
</dbReference>
<sequence length="454" mass="50381">MNKQIYTRAKPAQLARGLCVVGAMGLAASVQAAGDTGQFDASQYATGDWGGLRRELYDKGYDFTLEYVGEAASNLDGGYNDDTTARYSDQLALGVKMDLDKLLGWHGADFRFTVTERSGRNIGNDRISDPRAGMFSSPQEVWGRGQTWRLTQLWYRQRFIDDKLDIKFGRFGPGEDFNSFPCDFQNLAFCGSQVGNWVNVWYNWPVSQWAARVKWNFTPEFYAQVGAYNQNPSNLETGNGFKLNGSGTKGTIFPVEAVWSPKVNGLPGEYRLGYYYSNAKADDVYDGADGQAQALTGGNFKSHGSKHGWWVVAQQQVTSHHGDNSRGLSLFANATVHDKATNVVDNYQQVGLVYKGLFDGRPKDAIGVGIARIHVNDDARKRAELLNTVSGIDDYDNPAFVPVQDTEYDAEIYYGVHVTNWLTVRPNLQYIKHPGGVDEVDNALVAGLKLESKF</sequence>
<feature type="chain" id="PRO_5044985171" evidence="2">
    <location>
        <begin position="33"/>
        <end position="454"/>
    </location>
</feature>
<protein>
    <submittedName>
        <fullName evidence="3">Porin</fullName>
    </submittedName>
</protein>
<evidence type="ECO:0000256" key="1">
    <source>
        <dbReference type="ARBA" id="ARBA00008769"/>
    </source>
</evidence>
<dbReference type="InterPro" id="IPR038673">
    <property type="entry name" value="OprB_sf"/>
</dbReference>
<organism evidence="3 4">
    <name type="scientific">Pseudomonas typographi</name>
    <dbReference type="NCBI Taxonomy" id="2715964"/>
    <lineage>
        <taxon>Bacteria</taxon>
        <taxon>Pseudomonadati</taxon>
        <taxon>Pseudomonadota</taxon>
        <taxon>Gammaproteobacteria</taxon>
        <taxon>Pseudomonadales</taxon>
        <taxon>Pseudomonadaceae</taxon>
        <taxon>Pseudomonas</taxon>
    </lineage>
</organism>
<proteinExistence type="inferred from homology"/>
<accession>A0ABR7YXC0</accession>
<comment type="similarity">
    <text evidence="1 2">Belongs to the OprB family.</text>
</comment>
<dbReference type="Pfam" id="PF04966">
    <property type="entry name" value="OprB"/>
    <property type="match status" value="1"/>
</dbReference>
<evidence type="ECO:0000256" key="2">
    <source>
        <dbReference type="RuleBase" id="RU363072"/>
    </source>
</evidence>
<feature type="signal peptide" evidence="2">
    <location>
        <begin position="1"/>
        <end position="32"/>
    </location>
</feature>
<reference evidence="3 4" key="1">
    <citation type="journal article" date="2020" name="Insects">
        <title>Bacteria Belonging to Pseudomonas typographi sp. nov. from the Bark Beetle Ips typographus Have Genomic Potential to Aid in the Host Ecology.</title>
        <authorList>
            <person name="Peral-Aranega E."/>
            <person name="Saati-Santamaria Z."/>
            <person name="Kolarik M."/>
            <person name="Rivas R."/>
            <person name="Garcia-Fraile P."/>
        </authorList>
    </citation>
    <scope>NUCLEOTIDE SEQUENCE [LARGE SCALE GENOMIC DNA]</scope>
    <source>
        <strain evidence="3 4">CA3A</strain>
    </source>
</reference>
<name>A0ABR7YXC0_9PSED</name>